<dbReference type="Proteomes" id="UP001144313">
    <property type="component" value="Unassembled WGS sequence"/>
</dbReference>
<gene>
    <name evidence="2" type="ORF">GALLR39Z86_32710</name>
</gene>
<dbReference type="AlphaFoldDB" id="A0A9W6GAM4"/>
<evidence type="ECO:0000256" key="1">
    <source>
        <dbReference type="SAM" id="MobiDB-lite"/>
    </source>
</evidence>
<feature type="region of interest" description="Disordered" evidence="1">
    <location>
        <begin position="82"/>
        <end position="109"/>
    </location>
</feature>
<keyword evidence="3" id="KW-1185">Reference proteome</keyword>
<feature type="region of interest" description="Disordered" evidence="1">
    <location>
        <begin position="1"/>
        <end position="25"/>
    </location>
</feature>
<proteinExistence type="predicted"/>
<reference evidence="2" key="1">
    <citation type="submission" date="2022-12" db="EMBL/GenBank/DDBJ databases">
        <title>Reference genome sequencing for broad-spectrum identification of bacterial and archaeal isolates by mass spectrometry.</title>
        <authorList>
            <person name="Sekiguchi Y."/>
            <person name="Tourlousse D.M."/>
        </authorList>
    </citation>
    <scope>NUCLEOTIDE SEQUENCE</scope>
    <source>
        <strain evidence="2">LLR39Z86</strain>
    </source>
</reference>
<accession>A0A9W6GAM4</accession>
<organism evidence="2 3">
    <name type="scientific">Glycomyces algeriensis</name>
    <dbReference type="NCBI Taxonomy" id="256037"/>
    <lineage>
        <taxon>Bacteria</taxon>
        <taxon>Bacillati</taxon>
        <taxon>Actinomycetota</taxon>
        <taxon>Actinomycetes</taxon>
        <taxon>Glycomycetales</taxon>
        <taxon>Glycomycetaceae</taxon>
        <taxon>Glycomyces</taxon>
    </lineage>
</organism>
<evidence type="ECO:0000313" key="2">
    <source>
        <dbReference type="EMBL" id="GLI43421.1"/>
    </source>
</evidence>
<evidence type="ECO:0000313" key="3">
    <source>
        <dbReference type="Proteomes" id="UP001144313"/>
    </source>
</evidence>
<protein>
    <submittedName>
        <fullName evidence="2">Uncharacterized protein</fullName>
    </submittedName>
</protein>
<name>A0A9W6GAM4_9ACTN</name>
<dbReference type="EMBL" id="BSDT01000001">
    <property type="protein sequence ID" value="GLI43421.1"/>
    <property type="molecule type" value="Genomic_DNA"/>
</dbReference>
<comment type="caution">
    <text evidence="2">The sequence shown here is derived from an EMBL/GenBank/DDBJ whole genome shotgun (WGS) entry which is preliminary data.</text>
</comment>
<sequence>MYWIDKNTGMHDNSNLKDETEPNQGYTDEELAGAELIACGTANHAYEVDVCPYEGDVEVGVYAVDFVFEVYEAATHEQVGEIVVKNTEEPSSEGGGQPPIPGEEPDSWGCPMYIQEGNSILREPKPDEVDAAMTAFAAAHGEA</sequence>